<proteinExistence type="predicted"/>
<dbReference type="Proteomes" id="UP000019678">
    <property type="component" value="Unassembled WGS sequence"/>
</dbReference>
<dbReference type="EMBL" id="ASRX01000017">
    <property type="protein sequence ID" value="EYF06210.1"/>
    <property type="molecule type" value="Genomic_DNA"/>
</dbReference>
<dbReference type="eggNOG" id="ENOG5030TMF">
    <property type="taxonomic scope" value="Bacteria"/>
</dbReference>
<organism evidence="2 3">
    <name type="scientific">Chondromyces apiculatus DSM 436</name>
    <dbReference type="NCBI Taxonomy" id="1192034"/>
    <lineage>
        <taxon>Bacteria</taxon>
        <taxon>Pseudomonadati</taxon>
        <taxon>Myxococcota</taxon>
        <taxon>Polyangia</taxon>
        <taxon>Polyangiales</taxon>
        <taxon>Polyangiaceae</taxon>
        <taxon>Chondromyces</taxon>
    </lineage>
</organism>
<evidence type="ECO:0000256" key="1">
    <source>
        <dbReference type="SAM" id="SignalP"/>
    </source>
</evidence>
<keyword evidence="3" id="KW-1185">Reference proteome</keyword>
<feature type="signal peptide" evidence="1">
    <location>
        <begin position="1"/>
        <end position="24"/>
    </location>
</feature>
<accession>A0A017TBL0</accession>
<evidence type="ECO:0008006" key="4">
    <source>
        <dbReference type="Google" id="ProtNLM"/>
    </source>
</evidence>
<feature type="chain" id="PRO_5001500426" description="Lipoprotein" evidence="1">
    <location>
        <begin position="25"/>
        <end position="138"/>
    </location>
</feature>
<evidence type="ECO:0000313" key="2">
    <source>
        <dbReference type="EMBL" id="EYF06210.1"/>
    </source>
</evidence>
<keyword evidence="1" id="KW-0732">Signal</keyword>
<evidence type="ECO:0000313" key="3">
    <source>
        <dbReference type="Proteomes" id="UP000019678"/>
    </source>
</evidence>
<dbReference type="RefSeq" id="WP_044240331.1">
    <property type="nucleotide sequence ID" value="NZ_ASRX01000017.1"/>
</dbReference>
<protein>
    <recommendedName>
        <fullName evidence="4">Lipoprotein</fullName>
    </recommendedName>
</protein>
<sequence>MLKKTVALAALLVTSFVGTGTAPAESYYTLSISAPTAKANAKSVATVKVTSRGDTHINKKYPTRLTVSPPEGVAVTKARQTATDAVKLNDSTLEFEVAFEAEEPGTKTIKGELRFATCKGEESCQQYTKRIKFDVDVE</sequence>
<reference evidence="2 3" key="1">
    <citation type="submission" date="2013-05" db="EMBL/GenBank/DDBJ databases">
        <title>Genome assembly of Chondromyces apiculatus DSM 436.</title>
        <authorList>
            <person name="Sharma G."/>
            <person name="Khatri I."/>
            <person name="Kaur C."/>
            <person name="Mayilraj S."/>
            <person name="Subramanian S."/>
        </authorList>
    </citation>
    <scope>NUCLEOTIDE SEQUENCE [LARGE SCALE GENOMIC DNA]</scope>
    <source>
        <strain evidence="2 3">DSM 436</strain>
    </source>
</reference>
<dbReference type="OrthoDB" id="5517573at2"/>
<gene>
    <name evidence="2" type="ORF">CAP_2088</name>
</gene>
<dbReference type="AlphaFoldDB" id="A0A017TBL0"/>
<name>A0A017TBL0_9BACT</name>
<dbReference type="STRING" id="1192034.CAP_2088"/>
<comment type="caution">
    <text evidence="2">The sequence shown here is derived from an EMBL/GenBank/DDBJ whole genome shotgun (WGS) entry which is preliminary data.</text>
</comment>